<feature type="domain" description="Alpha-L-arabinofuranosidase B arabinose-binding" evidence="2">
    <location>
        <begin position="211"/>
        <end position="319"/>
    </location>
</feature>
<sequence>MSTEDEYRPPLRVGGWVAPADGRALPPQQPAPGVPSALSTSFLASATATVPAPVAAPERPDPPRHRTAVVACAALAVLTVVGVAALNTGRQPSSGGPRFVTLPTVPTVAAALPVPVGSGPPSAQAGPSSVGGRRSHSTASVAPSSRPAAAPVAPGPGQAATGPATTGPAVEPPAAPAPTRTRTTAPPQRRGPFTVGAAMGLEPARMAGFRVRHRGDQGVVDRIGANSPAPERAGTRFTVRTGLADGACVSFESADRPGHFLRHRSFRLRLDRRDGTPLFAADATFCPVDGRRPGTVVLRSQNYPDRYVSLRFFRLELGRRGTAFTVRPPL</sequence>
<reference evidence="3 4" key="1">
    <citation type="submission" date="2018-03" db="EMBL/GenBank/DDBJ databases">
        <title>Genomic Encyclopedia of Archaeal and Bacterial Type Strains, Phase II (KMG-II): from individual species to whole genera.</title>
        <authorList>
            <person name="Goeker M."/>
        </authorList>
    </citation>
    <scope>NUCLEOTIDE SEQUENCE [LARGE SCALE GENOMIC DNA]</scope>
    <source>
        <strain evidence="3 4">DSM 45348</strain>
    </source>
</reference>
<dbReference type="EMBL" id="PVZG01000001">
    <property type="protein sequence ID" value="PRY33138.1"/>
    <property type="molecule type" value="Genomic_DNA"/>
</dbReference>
<dbReference type="Proteomes" id="UP000239209">
    <property type="component" value="Unassembled WGS sequence"/>
</dbReference>
<dbReference type="GO" id="GO:0046373">
    <property type="term" value="P:L-arabinose metabolic process"/>
    <property type="evidence" value="ECO:0007669"/>
    <property type="project" value="InterPro"/>
</dbReference>
<comment type="caution">
    <text evidence="3">The sequence shown here is derived from an EMBL/GenBank/DDBJ whole genome shotgun (WGS) entry which is preliminary data.</text>
</comment>
<proteinExistence type="predicted"/>
<dbReference type="AlphaFoldDB" id="A0A2T0SI95"/>
<dbReference type="SUPFAM" id="SSF110221">
    <property type="entry name" value="AbfB domain"/>
    <property type="match status" value="1"/>
</dbReference>
<dbReference type="Gene3D" id="2.80.10.50">
    <property type="match status" value="1"/>
</dbReference>
<organism evidence="3 4">
    <name type="scientific">Pseudosporangium ferrugineum</name>
    <dbReference type="NCBI Taxonomy" id="439699"/>
    <lineage>
        <taxon>Bacteria</taxon>
        <taxon>Bacillati</taxon>
        <taxon>Actinomycetota</taxon>
        <taxon>Actinomycetes</taxon>
        <taxon>Micromonosporales</taxon>
        <taxon>Micromonosporaceae</taxon>
        <taxon>Pseudosporangium</taxon>
    </lineage>
</organism>
<accession>A0A2T0SI95</accession>
<feature type="compositionally biased region" description="Low complexity" evidence="1">
    <location>
        <begin position="177"/>
        <end position="192"/>
    </location>
</feature>
<dbReference type="RefSeq" id="WP_106124478.1">
    <property type="nucleotide sequence ID" value="NZ_PVZG01000001.1"/>
</dbReference>
<feature type="compositionally biased region" description="Low complexity" evidence="1">
    <location>
        <begin position="113"/>
        <end position="169"/>
    </location>
</feature>
<dbReference type="InterPro" id="IPR036195">
    <property type="entry name" value="AbfB_ABD_sf"/>
</dbReference>
<evidence type="ECO:0000313" key="4">
    <source>
        <dbReference type="Proteomes" id="UP000239209"/>
    </source>
</evidence>
<dbReference type="Pfam" id="PF05270">
    <property type="entry name" value="AbfB"/>
    <property type="match status" value="1"/>
</dbReference>
<dbReference type="CDD" id="cd23399">
    <property type="entry name" value="beta-trefoil_ABD_ABFB"/>
    <property type="match status" value="1"/>
</dbReference>
<dbReference type="InterPro" id="IPR007934">
    <property type="entry name" value="AbfB_ABD"/>
</dbReference>
<feature type="region of interest" description="Disordered" evidence="1">
    <location>
        <begin position="113"/>
        <end position="195"/>
    </location>
</feature>
<name>A0A2T0SI95_9ACTN</name>
<keyword evidence="4" id="KW-1185">Reference proteome</keyword>
<protein>
    <submittedName>
        <fullName evidence="3">Alpha-L-arabinofuranosidase B-like protein</fullName>
    </submittedName>
</protein>
<evidence type="ECO:0000256" key="1">
    <source>
        <dbReference type="SAM" id="MobiDB-lite"/>
    </source>
</evidence>
<dbReference type="OrthoDB" id="3298420at2"/>
<gene>
    <name evidence="3" type="ORF">CLV70_101299</name>
</gene>
<evidence type="ECO:0000259" key="2">
    <source>
        <dbReference type="Pfam" id="PF05270"/>
    </source>
</evidence>
<feature type="region of interest" description="Disordered" evidence="1">
    <location>
        <begin position="1"/>
        <end position="39"/>
    </location>
</feature>
<dbReference type="GO" id="GO:0046556">
    <property type="term" value="F:alpha-L-arabinofuranosidase activity"/>
    <property type="evidence" value="ECO:0007669"/>
    <property type="project" value="InterPro"/>
</dbReference>
<evidence type="ECO:0000313" key="3">
    <source>
        <dbReference type="EMBL" id="PRY33138.1"/>
    </source>
</evidence>